<dbReference type="Pfam" id="PF25601">
    <property type="entry name" value="AAA_lid_14"/>
    <property type="match status" value="1"/>
</dbReference>
<dbReference type="SMART" id="SM00382">
    <property type="entry name" value="AAA"/>
    <property type="match status" value="1"/>
</dbReference>
<dbReference type="EMBL" id="BDGJ01000071">
    <property type="protein sequence ID" value="GAW92352.1"/>
    <property type="molecule type" value="Genomic_DNA"/>
</dbReference>
<dbReference type="Gene3D" id="3.40.50.300">
    <property type="entry name" value="P-loop containing nucleotide triphosphate hydrolases"/>
    <property type="match status" value="1"/>
</dbReference>
<keyword evidence="2" id="KW-0067">ATP-binding</keyword>
<dbReference type="InterPro" id="IPR035965">
    <property type="entry name" value="PAS-like_dom_sf"/>
</dbReference>
<keyword evidence="4" id="KW-0238">DNA-binding</keyword>
<protein>
    <submittedName>
        <fullName evidence="9">PAS modulated Fis family sigma-54-specific transcriptional regulator</fullName>
    </submittedName>
</protein>
<keyword evidence="5" id="KW-0804">Transcription</keyword>
<dbReference type="GO" id="GO:0006355">
    <property type="term" value="P:regulation of DNA-templated transcription"/>
    <property type="evidence" value="ECO:0007669"/>
    <property type="project" value="InterPro"/>
</dbReference>
<dbReference type="InterPro" id="IPR058031">
    <property type="entry name" value="AAA_lid_NorR"/>
</dbReference>
<proteinExistence type="predicted"/>
<dbReference type="SUPFAM" id="SSF46689">
    <property type="entry name" value="Homeodomain-like"/>
    <property type="match status" value="1"/>
</dbReference>
<dbReference type="InterPro" id="IPR009057">
    <property type="entry name" value="Homeodomain-like_sf"/>
</dbReference>
<accession>A0A1Z5HS50</accession>
<sequence length="578" mass="63966">MGTICIGEKEIEVILNSTHEGIIAVNREGKITVFNQAAEKLIGVSAEEALGRDVTEVVPNTRLPVVLKTGKAELNQQQRIGDTMILTNRVPVRDENGAVVGVVAVFRDISEIVALAERITRLRETQMLLEAIINSTQDAISVVDESGLQIMINPAYTQLTGLTEKDVLGKPATVDIAEGESMHMRVLKTRQPVRAVPMKVGPKRREVLVDAAPIIVNNELKGSVAVIHDISEIRRLSEELERARRLIRHLEAKYTFDDIVGVSVEIREAIEQAKKAAETPATVVLRGESGTGKELFAHAIHQASKRSHGPFIRVSCAAIPDTLLESELFGYVEGAFTGARRGGRRGYFQEASGGTLFLDEIGEMGLGVQSKLLRVLQEKEVVPVGDSKPVPVDVRVIAATNANLEELVKKGKFREDLYYRLNVITINIPPLRYRKQDIPHLVHYLLRKFNQEYGRNVQEISPEALQRFLDYSWPGNVRELENVLSRAIINMKVGETRIEAYHLPPLGGPLVSYTGEDSATSLPAGFGGESLSQMRDRWEKEVIQRALGQTGGNKTAAARLLRISIRSLYNKLEKHGLK</sequence>
<dbReference type="Gene3D" id="1.10.10.60">
    <property type="entry name" value="Homeodomain-like"/>
    <property type="match status" value="1"/>
</dbReference>
<dbReference type="PROSITE" id="PS50113">
    <property type="entry name" value="PAC"/>
    <property type="match status" value="1"/>
</dbReference>
<dbReference type="FunFam" id="3.40.50.300:FF:000006">
    <property type="entry name" value="DNA-binding transcriptional regulator NtrC"/>
    <property type="match status" value="1"/>
</dbReference>
<feature type="domain" description="PAC" evidence="8">
    <location>
        <begin position="70"/>
        <end position="121"/>
    </location>
</feature>
<feature type="domain" description="PAS" evidence="7">
    <location>
        <begin position="7"/>
        <end position="58"/>
    </location>
</feature>
<dbReference type="PROSITE" id="PS50112">
    <property type="entry name" value="PAS"/>
    <property type="match status" value="2"/>
</dbReference>
<dbReference type="InterPro" id="IPR003593">
    <property type="entry name" value="AAA+_ATPase"/>
</dbReference>
<feature type="domain" description="Sigma-54 factor interaction" evidence="6">
    <location>
        <begin position="259"/>
        <end position="489"/>
    </location>
</feature>
<dbReference type="RefSeq" id="WP_088553728.1">
    <property type="nucleotide sequence ID" value="NZ_BDGJ01000071.1"/>
</dbReference>
<evidence type="ECO:0000313" key="9">
    <source>
        <dbReference type="EMBL" id="GAW92352.1"/>
    </source>
</evidence>
<dbReference type="InterPro" id="IPR025944">
    <property type="entry name" value="Sigma_54_int_dom_CS"/>
</dbReference>
<dbReference type="Gene3D" id="1.10.8.60">
    <property type="match status" value="1"/>
</dbReference>
<dbReference type="InterPro" id="IPR013767">
    <property type="entry name" value="PAS_fold"/>
</dbReference>
<name>A0A1Z5HS50_9FIRM</name>
<dbReference type="PANTHER" id="PTHR32071">
    <property type="entry name" value="TRANSCRIPTIONAL REGULATORY PROTEIN"/>
    <property type="match status" value="1"/>
</dbReference>
<dbReference type="InterPro" id="IPR002078">
    <property type="entry name" value="Sigma_54_int"/>
</dbReference>
<dbReference type="GO" id="GO:0005524">
    <property type="term" value="F:ATP binding"/>
    <property type="evidence" value="ECO:0007669"/>
    <property type="project" value="UniProtKB-KW"/>
</dbReference>
<evidence type="ECO:0000259" key="8">
    <source>
        <dbReference type="PROSITE" id="PS50113"/>
    </source>
</evidence>
<dbReference type="InterPro" id="IPR002197">
    <property type="entry name" value="HTH_Fis"/>
</dbReference>
<evidence type="ECO:0000256" key="2">
    <source>
        <dbReference type="ARBA" id="ARBA00022840"/>
    </source>
</evidence>
<dbReference type="Proteomes" id="UP000197032">
    <property type="component" value="Unassembled WGS sequence"/>
</dbReference>
<evidence type="ECO:0000313" key="10">
    <source>
        <dbReference type="Proteomes" id="UP000197032"/>
    </source>
</evidence>
<dbReference type="CDD" id="cd00130">
    <property type="entry name" value="PAS"/>
    <property type="match status" value="2"/>
</dbReference>
<feature type="domain" description="PAS" evidence="7">
    <location>
        <begin position="125"/>
        <end position="181"/>
    </location>
</feature>
<dbReference type="InterPro" id="IPR000014">
    <property type="entry name" value="PAS"/>
</dbReference>
<dbReference type="InterPro" id="IPR000700">
    <property type="entry name" value="PAS-assoc_C"/>
</dbReference>
<evidence type="ECO:0000256" key="1">
    <source>
        <dbReference type="ARBA" id="ARBA00022741"/>
    </source>
</evidence>
<evidence type="ECO:0000259" key="6">
    <source>
        <dbReference type="PROSITE" id="PS50045"/>
    </source>
</evidence>
<dbReference type="PROSITE" id="PS00676">
    <property type="entry name" value="SIGMA54_INTERACT_2"/>
    <property type="match status" value="1"/>
</dbReference>
<gene>
    <name evidence="9" type="ORF">KKC1_15070</name>
</gene>
<dbReference type="InterPro" id="IPR025943">
    <property type="entry name" value="Sigma_54_int_dom_ATP-bd_2"/>
</dbReference>
<dbReference type="GO" id="GO:0043565">
    <property type="term" value="F:sequence-specific DNA binding"/>
    <property type="evidence" value="ECO:0007669"/>
    <property type="project" value="InterPro"/>
</dbReference>
<dbReference type="SUPFAM" id="SSF52540">
    <property type="entry name" value="P-loop containing nucleoside triphosphate hydrolases"/>
    <property type="match status" value="1"/>
</dbReference>
<evidence type="ECO:0000256" key="5">
    <source>
        <dbReference type="ARBA" id="ARBA00023163"/>
    </source>
</evidence>
<keyword evidence="3" id="KW-0805">Transcription regulation</keyword>
<dbReference type="PROSITE" id="PS00675">
    <property type="entry name" value="SIGMA54_INTERACT_1"/>
    <property type="match status" value="1"/>
</dbReference>
<dbReference type="Pfam" id="PF02954">
    <property type="entry name" value="HTH_8"/>
    <property type="match status" value="1"/>
</dbReference>
<reference evidence="10" key="1">
    <citation type="journal article" date="2017" name="Appl. Environ. Microbiol.">
        <title>Genomic analysis of Calderihabitans maritimus KKC1, a thermophilic hydrogenogenic carboxydotrophic bacterium isolated from marine sediment.</title>
        <authorList>
            <person name="Omae K."/>
            <person name="Yoneda Y."/>
            <person name="Fukuyama Y."/>
            <person name="Yoshida T."/>
            <person name="Sako Y."/>
        </authorList>
    </citation>
    <scope>NUCLEOTIDE SEQUENCE [LARGE SCALE GENOMIC DNA]</scope>
    <source>
        <strain evidence="10">KKC1</strain>
    </source>
</reference>
<dbReference type="PANTHER" id="PTHR32071:SF121">
    <property type="entry name" value="SIGMA L-DEPENDENT TRANSCRIPTIONAL REGULATOR YQIR-RELATED"/>
    <property type="match status" value="1"/>
</dbReference>
<organism evidence="9 10">
    <name type="scientific">Calderihabitans maritimus</name>
    <dbReference type="NCBI Taxonomy" id="1246530"/>
    <lineage>
        <taxon>Bacteria</taxon>
        <taxon>Bacillati</taxon>
        <taxon>Bacillota</taxon>
        <taxon>Clostridia</taxon>
        <taxon>Neomoorellales</taxon>
        <taxon>Calderihabitantaceae</taxon>
        <taxon>Calderihabitans</taxon>
    </lineage>
</organism>
<dbReference type="PRINTS" id="PR01590">
    <property type="entry name" value="HTHFIS"/>
</dbReference>
<evidence type="ECO:0000259" key="7">
    <source>
        <dbReference type="PROSITE" id="PS50112"/>
    </source>
</evidence>
<dbReference type="Pfam" id="PF00158">
    <property type="entry name" value="Sigma54_activat"/>
    <property type="match status" value="1"/>
</dbReference>
<dbReference type="CDD" id="cd00009">
    <property type="entry name" value="AAA"/>
    <property type="match status" value="1"/>
</dbReference>
<dbReference type="InterPro" id="IPR027417">
    <property type="entry name" value="P-loop_NTPase"/>
</dbReference>
<dbReference type="PROSITE" id="PS50045">
    <property type="entry name" value="SIGMA54_INTERACT_4"/>
    <property type="match status" value="1"/>
</dbReference>
<keyword evidence="1" id="KW-0547">Nucleotide-binding</keyword>
<evidence type="ECO:0000256" key="4">
    <source>
        <dbReference type="ARBA" id="ARBA00023125"/>
    </source>
</evidence>
<dbReference type="Pfam" id="PF00989">
    <property type="entry name" value="PAS"/>
    <property type="match status" value="2"/>
</dbReference>
<dbReference type="PROSITE" id="PS00688">
    <property type="entry name" value="SIGMA54_INTERACT_3"/>
    <property type="match status" value="1"/>
</dbReference>
<dbReference type="SUPFAM" id="SSF55785">
    <property type="entry name" value="PYP-like sensor domain (PAS domain)"/>
    <property type="match status" value="2"/>
</dbReference>
<dbReference type="InterPro" id="IPR025662">
    <property type="entry name" value="Sigma_54_int_dom_ATP-bd_1"/>
</dbReference>
<dbReference type="NCBIfam" id="TIGR00229">
    <property type="entry name" value="sensory_box"/>
    <property type="match status" value="2"/>
</dbReference>
<evidence type="ECO:0000256" key="3">
    <source>
        <dbReference type="ARBA" id="ARBA00023015"/>
    </source>
</evidence>
<keyword evidence="10" id="KW-1185">Reference proteome</keyword>
<dbReference type="AlphaFoldDB" id="A0A1Z5HS50"/>
<dbReference type="SMART" id="SM00091">
    <property type="entry name" value="PAS"/>
    <property type="match status" value="2"/>
</dbReference>
<dbReference type="Gene3D" id="3.30.450.20">
    <property type="entry name" value="PAS domain"/>
    <property type="match status" value="2"/>
</dbReference>
<dbReference type="OrthoDB" id="9803970at2"/>
<comment type="caution">
    <text evidence="9">The sequence shown here is derived from an EMBL/GenBank/DDBJ whole genome shotgun (WGS) entry which is preliminary data.</text>
</comment>